<comment type="caution">
    <text evidence="3">The sequence shown here is derived from an EMBL/GenBank/DDBJ whole genome shotgun (WGS) entry which is preliminary data.</text>
</comment>
<dbReference type="Gene3D" id="2.30.30.40">
    <property type="entry name" value="SH3 Domains"/>
    <property type="match status" value="1"/>
</dbReference>
<evidence type="ECO:0000313" key="4">
    <source>
        <dbReference type="Proteomes" id="UP001140560"/>
    </source>
</evidence>
<dbReference type="Proteomes" id="UP001140560">
    <property type="component" value="Unassembled WGS sequence"/>
</dbReference>
<reference evidence="3" key="1">
    <citation type="submission" date="2022-10" db="EMBL/GenBank/DDBJ databases">
        <title>Tapping the CABI collections for fungal endophytes: first genome assemblies for Collariella, Neodidymelliopsis, Ascochyta clinopodiicola, Didymella pomorum, Didymosphaeria variabile, Neocosmospora piperis and Neocucurbitaria cava.</title>
        <authorList>
            <person name="Hill R."/>
        </authorList>
    </citation>
    <scope>NUCLEOTIDE SEQUENCE</scope>
    <source>
        <strain evidence="3">IMI 356814</strain>
    </source>
</reference>
<organism evidence="3 4">
    <name type="scientific">Neocucurbitaria cava</name>
    <dbReference type="NCBI Taxonomy" id="798079"/>
    <lineage>
        <taxon>Eukaryota</taxon>
        <taxon>Fungi</taxon>
        <taxon>Dikarya</taxon>
        <taxon>Ascomycota</taxon>
        <taxon>Pezizomycotina</taxon>
        <taxon>Dothideomycetes</taxon>
        <taxon>Pleosporomycetidae</taxon>
        <taxon>Pleosporales</taxon>
        <taxon>Pleosporineae</taxon>
        <taxon>Cucurbitariaceae</taxon>
        <taxon>Neocucurbitaria</taxon>
    </lineage>
</organism>
<evidence type="ECO:0000256" key="1">
    <source>
        <dbReference type="SAM" id="MobiDB-lite"/>
    </source>
</evidence>
<evidence type="ECO:0000313" key="3">
    <source>
        <dbReference type="EMBL" id="KAJ4375381.1"/>
    </source>
</evidence>
<keyword evidence="4" id="KW-1185">Reference proteome</keyword>
<dbReference type="OrthoDB" id="5340910at2759"/>
<keyword evidence="2" id="KW-1133">Transmembrane helix</keyword>
<dbReference type="SUPFAM" id="SSF50044">
    <property type="entry name" value="SH3-domain"/>
    <property type="match status" value="1"/>
</dbReference>
<protein>
    <recommendedName>
        <fullName evidence="5">SH3 domain-containing protein</fullName>
    </recommendedName>
</protein>
<accession>A0A9W9CPZ2</accession>
<dbReference type="InterPro" id="IPR036028">
    <property type="entry name" value="SH3-like_dom_sf"/>
</dbReference>
<evidence type="ECO:0008006" key="5">
    <source>
        <dbReference type="Google" id="ProtNLM"/>
    </source>
</evidence>
<feature type="compositionally biased region" description="Low complexity" evidence="1">
    <location>
        <begin position="71"/>
        <end position="86"/>
    </location>
</feature>
<feature type="compositionally biased region" description="Low complexity" evidence="1">
    <location>
        <begin position="202"/>
        <end position="211"/>
    </location>
</feature>
<feature type="compositionally biased region" description="Pro residues" evidence="1">
    <location>
        <begin position="357"/>
        <end position="368"/>
    </location>
</feature>
<feature type="region of interest" description="Disordered" evidence="1">
    <location>
        <begin position="50"/>
        <end position="95"/>
    </location>
</feature>
<keyword evidence="2" id="KW-0472">Membrane</keyword>
<keyword evidence="2" id="KW-0812">Transmembrane</keyword>
<feature type="region of interest" description="Disordered" evidence="1">
    <location>
        <begin position="190"/>
        <end position="229"/>
    </location>
</feature>
<proteinExistence type="predicted"/>
<dbReference type="AlphaFoldDB" id="A0A9W9CPZ2"/>
<feature type="region of interest" description="Disordered" evidence="1">
    <location>
        <begin position="251"/>
        <end position="337"/>
    </location>
</feature>
<gene>
    <name evidence="3" type="ORF">N0V83_002467</name>
</gene>
<sequence length="463" mass="47747">MLRFRDQEDNDDDDNNDNVETVISVEIVTAENTNTGRVVWVTQTAEQQKTLVPPAVRTRPSSTDDEDDQESTTTAKATASKKASSTQNTDAEETGSATLKQASTLMVATKAPTPGSGSAVAGLASATAAITSVSATASAEATEGGMSGGAKAGLALGILVAVGALLVGILLVYRRKKKQMVAEKQNEKIDLYDAPPPPPPQVQTAAASAPSIRTQRTMSTAPRLSLRPVTQFDPTFNEQRKSGGNLLSVAAAGGAAASHNRDQSSERPTSAWERPGATNAPAANPFNDPENRSGPPSANPFGNNAALDHHQASIPDSPPNASPMHSTKPSGDFANPAPAIAAADIDPVAMAGAMSSIPPPTNELPLPPAIAANTASVPPSPAWTEDFPASPGPAPTGALPIAGGAMAAGSRSQSPAPGPNNVHRVQLDFKPSMQDELDLQAGQLVRMLHEYDDGWVSSSRAFN</sequence>
<feature type="compositionally biased region" description="Polar residues" evidence="1">
    <location>
        <begin position="212"/>
        <end position="222"/>
    </location>
</feature>
<dbReference type="EMBL" id="JAPEUY010000003">
    <property type="protein sequence ID" value="KAJ4375381.1"/>
    <property type="molecule type" value="Genomic_DNA"/>
</dbReference>
<feature type="transmembrane region" description="Helical" evidence="2">
    <location>
        <begin position="152"/>
        <end position="173"/>
    </location>
</feature>
<name>A0A9W9CPZ2_9PLEO</name>
<feature type="region of interest" description="Disordered" evidence="1">
    <location>
        <begin position="354"/>
        <end position="424"/>
    </location>
</feature>
<evidence type="ECO:0000256" key="2">
    <source>
        <dbReference type="SAM" id="Phobius"/>
    </source>
</evidence>